<organism evidence="2 3">
    <name type="scientific">Portunus trituberculatus</name>
    <name type="common">Swimming crab</name>
    <name type="synonym">Neptunus trituberculatus</name>
    <dbReference type="NCBI Taxonomy" id="210409"/>
    <lineage>
        <taxon>Eukaryota</taxon>
        <taxon>Metazoa</taxon>
        <taxon>Ecdysozoa</taxon>
        <taxon>Arthropoda</taxon>
        <taxon>Crustacea</taxon>
        <taxon>Multicrustacea</taxon>
        <taxon>Malacostraca</taxon>
        <taxon>Eumalacostraca</taxon>
        <taxon>Eucarida</taxon>
        <taxon>Decapoda</taxon>
        <taxon>Pleocyemata</taxon>
        <taxon>Brachyura</taxon>
        <taxon>Eubrachyura</taxon>
        <taxon>Portunoidea</taxon>
        <taxon>Portunidae</taxon>
        <taxon>Portuninae</taxon>
        <taxon>Portunus</taxon>
    </lineage>
</organism>
<dbReference type="AlphaFoldDB" id="A0A5B7JXI1"/>
<dbReference type="EMBL" id="VSRR010111034">
    <property type="protein sequence ID" value="MPC97688.1"/>
    <property type="molecule type" value="Genomic_DNA"/>
</dbReference>
<proteinExistence type="predicted"/>
<comment type="caution">
    <text evidence="2">The sequence shown here is derived from an EMBL/GenBank/DDBJ whole genome shotgun (WGS) entry which is preliminary data.</text>
</comment>
<name>A0A5B7JXI1_PORTR</name>
<evidence type="ECO:0000256" key="1">
    <source>
        <dbReference type="SAM" id="MobiDB-lite"/>
    </source>
</evidence>
<feature type="region of interest" description="Disordered" evidence="1">
    <location>
        <begin position="1"/>
        <end position="23"/>
    </location>
</feature>
<feature type="compositionally biased region" description="Basic and acidic residues" evidence="1">
    <location>
        <begin position="1"/>
        <end position="12"/>
    </location>
</feature>
<sequence>MMLELVREKEHNTSGAPEMNHTVKKKSLCKSSLDETAATLQELFLSMPQAFYLLLTLPVRQEKPTTASASSLEEDVLAGSC</sequence>
<gene>
    <name evidence="2" type="ORF">E2C01_093014</name>
</gene>
<accession>A0A5B7JXI1</accession>
<protein>
    <submittedName>
        <fullName evidence="2">Uncharacterized protein</fullName>
    </submittedName>
</protein>
<reference evidence="2 3" key="1">
    <citation type="submission" date="2019-05" db="EMBL/GenBank/DDBJ databases">
        <title>Another draft genome of Portunus trituberculatus and its Hox gene families provides insights of decapod evolution.</title>
        <authorList>
            <person name="Jeong J.-H."/>
            <person name="Song I."/>
            <person name="Kim S."/>
            <person name="Choi T."/>
            <person name="Kim D."/>
            <person name="Ryu S."/>
            <person name="Kim W."/>
        </authorList>
    </citation>
    <scope>NUCLEOTIDE SEQUENCE [LARGE SCALE GENOMIC DNA]</scope>
    <source>
        <tissue evidence="2">Muscle</tissue>
    </source>
</reference>
<dbReference type="Proteomes" id="UP000324222">
    <property type="component" value="Unassembled WGS sequence"/>
</dbReference>
<evidence type="ECO:0000313" key="3">
    <source>
        <dbReference type="Proteomes" id="UP000324222"/>
    </source>
</evidence>
<evidence type="ECO:0000313" key="2">
    <source>
        <dbReference type="EMBL" id="MPC97688.1"/>
    </source>
</evidence>
<keyword evidence="3" id="KW-1185">Reference proteome</keyword>